<feature type="non-terminal residue" evidence="1">
    <location>
        <position position="1"/>
    </location>
</feature>
<protein>
    <submittedName>
        <fullName evidence="1">Uncharacterized protein</fullName>
    </submittedName>
</protein>
<sequence>TELASSTVDLAYRDSGVPSRELLSAARIPQELSPKPILTYATKA</sequence>
<accession>L7JD83</accession>
<organism>
    <name type="scientific">Pyricularia oryzae (strain P131)</name>
    <name type="common">Rice blast fungus</name>
    <name type="synonym">Magnaporthe oryzae</name>
    <dbReference type="NCBI Taxonomy" id="1143193"/>
    <lineage>
        <taxon>Eukaryota</taxon>
        <taxon>Fungi</taxon>
        <taxon>Dikarya</taxon>
        <taxon>Ascomycota</taxon>
        <taxon>Pezizomycotina</taxon>
        <taxon>Sordariomycetes</taxon>
        <taxon>Sordariomycetidae</taxon>
        <taxon>Magnaporthales</taxon>
        <taxon>Pyriculariaceae</taxon>
        <taxon>Pyricularia</taxon>
    </lineage>
</organism>
<dbReference type="EMBL" id="JH795647">
    <property type="protein sequence ID" value="ELQ66196.1"/>
    <property type="molecule type" value="Genomic_DNA"/>
</dbReference>
<proteinExistence type="predicted"/>
<gene>
    <name evidence="1" type="ORF">OOW_P131scaffold00419g6</name>
</gene>
<dbReference type="AlphaFoldDB" id="L7JD83"/>
<name>L7JD83_PYRO1</name>
<reference evidence="1" key="1">
    <citation type="journal article" date="2012" name="PLoS Genet.">
        <title>Comparative analysis of the genomes of two field isolates of the rice blast fungus Magnaporthe oryzae.</title>
        <authorList>
            <person name="Xue M."/>
            <person name="Yang J."/>
            <person name="Li Z."/>
            <person name="Hu S."/>
            <person name="Yao N."/>
            <person name="Dean R.A."/>
            <person name="Zhao W."/>
            <person name="Shen M."/>
            <person name="Zhang H."/>
            <person name="Li C."/>
            <person name="Liu L."/>
            <person name="Cao L."/>
            <person name="Xu X."/>
            <person name="Xing Y."/>
            <person name="Hsiang T."/>
            <person name="Zhang Z."/>
            <person name="Xu J.R."/>
            <person name="Peng Y.L."/>
        </authorList>
    </citation>
    <scope>NUCLEOTIDE SEQUENCE [LARGE SCALE GENOMIC DNA]</scope>
    <source>
        <strain evidence="1">P131</strain>
    </source>
</reference>
<evidence type="ECO:0000313" key="1">
    <source>
        <dbReference type="EMBL" id="ELQ66196.1"/>
    </source>
</evidence>